<proteinExistence type="predicted"/>
<sequence>MHVFTLFVRGILGYMRIVIEYYEMDTPTPPSPGGIFQNCVVVR</sequence>
<dbReference type="AlphaFoldDB" id="A0A0E9RB40"/>
<reference evidence="1" key="2">
    <citation type="journal article" date="2015" name="Fish Shellfish Immunol.">
        <title>Early steps in the European eel (Anguilla anguilla)-Vibrio vulnificus interaction in the gills: Role of the RtxA13 toxin.</title>
        <authorList>
            <person name="Callol A."/>
            <person name="Pajuelo D."/>
            <person name="Ebbesson L."/>
            <person name="Teles M."/>
            <person name="MacKenzie S."/>
            <person name="Amaro C."/>
        </authorList>
    </citation>
    <scope>NUCLEOTIDE SEQUENCE</scope>
</reference>
<dbReference type="EMBL" id="GBXM01082570">
    <property type="protein sequence ID" value="JAH26007.1"/>
    <property type="molecule type" value="Transcribed_RNA"/>
</dbReference>
<reference evidence="1" key="1">
    <citation type="submission" date="2014-11" db="EMBL/GenBank/DDBJ databases">
        <authorList>
            <person name="Amaro Gonzalez C."/>
        </authorList>
    </citation>
    <scope>NUCLEOTIDE SEQUENCE</scope>
</reference>
<organism evidence="1">
    <name type="scientific">Anguilla anguilla</name>
    <name type="common">European freshwater eel</name>
    <name type="synonym">Muraena anguilla</name>
    <dbReference type="NCBI Taxonomy" id="7936"/>
    <lineage>
        <taxon>Eukaryota</taxon>
        <taxon>Metazoa</taxon>
        <taxon>Chordata</taxon>
        <taxon>Craniata</taxon>
        <taxon>Vertebrata</taxon>
        <taxon>Euteleostomi</taxon>
        <taxon>Actinopterygii</taxon>
        <taxon>Neopterygii</taxon>
        <taxon>Teleostei</taxon>
        <taxon>Anguilliformes</taxon>
        <taxon>Anguillidae</taxon>
        <taxon>Anguilla</taxon>
    </lineage>
</organism>
<protein>
    <submittedName>
        <fullName evidence="1">Uncharacterized protein</fullName>
    </submittedName>
</protein>
<accession>A0A0E9RB40</accession>
<name>A0A0E9RB40_ANGAN</name>
<evidence type="ECO:0000313" key="1">
    <source>
        <dbReference type="EMBL" id="JAH26007.1"/>
    </source>
</evidence>